<protein>
    <submittedName>
        <fullName evidence="2">Ubiquitin-conjugating enzyme E2 variant 2-like isoform X2</fullName>
    </submittedName>
</protein>
<dbReference type="OrthoDB" id="6508832at2759"/>
<proteinExistence type="predicted"/>
<gene>
    <name evidence="2" type="primary">LOC101588609</name>
</gene>
<dbReference type="SUPFAM" id="SSF54495">
    <property type="entry name" value="UBC-like"/>
    <property type="match status" value="1"/>
</dbReference>
<organism evidence="1 2">
    <name type="scientific">Octodon degus</name>
    <name type="common">Degu</name>
    <name type="synonym">Sciurus degus</name>
    <dbReference type="NCBI Taxonomy" id="10160"/>
    <lineage>
        <taxon>Eukaryota</taxon>
        <taxon>Metazoa</taxon>
        <taxon>Chordata</taxon>
        <taxon>Craniata</taxon>
        <taxon>Vertebrata</taxon>
        <taxon>Euteleostomi</taxon>
        <taxon>Mammalia</taxon>
        <taxon>Eutheria</taxon>
        <taxon>Euarchontoglires</taxon>
        <taxon>Glires</taxon>
        <taxon>Rodentia</taxon>
        <taxon>Hystricomorpha</taxon>
        <taxon>Octodontidae</taxon>
        <taxon>Octodon</taxon>
    </lineage>
</organism>
<keyword evidence="1" id="KW-1185">Reference proteome</keyword>
<evidence type="ECO:0000313" key="1">
    <source>
        <dbReference type="Proteomes" id="UP000515203"/>
    </source>
</evidence>
<dbReference type="AlphaFoldDB" id="A0A6P3FIE4"/>
<dbReference type="GeneID" id="101588609"/>
<accession>A0A6P3FIE4</accession>
<evidence type="ECO:0000313" key="2">
    <source>
        <dbReference type="RefSeq" id="XP_004647857.1"/>
    </source>
</evidence>
<dbReference type="RefSeq" id="XP_004647857.1">
    <property type="nucleotide sequence ID" value="XM_004647800.1"/>
</dbReference>
<reference evidence="2" key="1">
    <citation type="submission" date="2025-08" db="UniProtKB">
        <authorList>
            <consortium name="RefSeq"/>
        </authorList>
    </citation>
    <scope>IDENTIFICATION</scope>
</reference>
<dbReference type="Gene3D" id="3.10.110.10">
    <property type="entry name" value="Ubiquitin Conjugating Enzyme"/>
    <property type="match status" value="2"/>
</dbReference>
<dbReference type="InterPro" id="IPR016135">
    <property type="entry name" value="UBQ-conjugating_enzyme/RWD"/>
</dbReference>
<dbReference type="Proteomes" id="UP000515203">
    <property type="component" value="Unplaced"/>
</dbReference>
<name>A0A6P3FIE4_OCTDE</name>
<sequence>MAVSTGVKIPHNFLLLEDLGEGQKGVGDGTVSWGLDDDEDMTLTRWTSMIIGLPRVDACSIPMLAKWQSSYSTKVVLQELRHLMMSKENMKLPQLPEGQTYNN</sequence>